<comment type="caution">
    <text evidence="1">The sequence shown here is derived from an EMBL/GenBank/DDBJ whole genome shotgun (WGS) entry which is preliminary data.</text>
</comment>
<proteinExistence type="predicted"/>
<sequence>MRVIHLPAIDKTVSLKAYVAAIKLAKANPDQEFKHGLTCWWACTGKDIMRQFWEGTQDRINQAIPYTERK</sequence>
<accession>A0A0F9VL59</accession>
<gene>
    <name evidence="1" type="ORF">LCGC14_0391850</name>
</gene>
<evidence type="ECO:0000313" key="1">
    <source>
        <dbReference type="EMBL" id="KKN74246.1"/>
    </source>
</evidence>
<dbReference type="EMBL" id="LAZR01000329">
    <property type="protein sequence ID" value="KKN74246.1"/>
    <property type="molecule type" value="Genomic_DNA"/>
</dbReference>
<protein>
    <submittedName>
        <fullName evidence="1">Uncharacterized protein</fullName>
    </submittedName>
</protein>
<dbReference type="AlphaFoldDB" id="A0A0F9VL59"/>
<name>A0A0F9VL59_9ZZZZ</name>
<reference evidence="1" key="1">
    <citation type="journal article" date="2015" name="Nature">
        <title>Complex archaea that bridge the gap between prokaryotes and eukaryotes.</title>
        <authorList>
            <person name="Spang A."/>
            <person name="Saw J.H."/>
            <person name="Jorgensen S.L."/>
            <person name="Zaremba-Niedzwiedzka K."/>
            <person name="Martijn J."/>
            <person name="Lind A.E."/>
            <person name="van Eijk R."/>
            <person name="Schleper C."/>
            <person name="Guy L."/>
            <person name="Ettema T.J."/>
        </authorList>
    </citation>
    <scope>NUCLEOTIDE SEQUENCE</scope>
</reference>
<organism evidence="1">
    <name type="scientific">marine sediment metagenome</name>
    <dbReference type="NCBI Taxonomy" id="412755"/>
    <lineage>
        <taxon>unclassified sequences</taxon>
        <taxon>metagenomes</taxon>
        <taxon>ecological metagenomes</taxon>
    </lineage>
</organism>